<dbReference type="AlphaFoldDB" id="A0A9N8Z0K6"/>
<protein>
    <submittedName>
        <fullName evidence="1">10736_t:CDS:1</fullName>
    </submittedName>
</protein>
<comment type="caution">
    <text evidence="1">The sequence shown here is derived from an EMBL/GenBank/DDBJ whole genome shotgun (WGS) entry which is preliminary data.</text>
</comment>
<evidence type="ECO:0000313" key="1">
    <source>
        <dbReference type="EMBL" id="CAG8458091.1"/>
    </source>
</evidence>
<gene>
    <name evidence="1" type="ORF">POCULU_LOCUS407</name>
</gene>
<organism evidence="1 2">
    <name type="scientific">Paraglomus occultum</name>
    <dbReference type="NCBI Taxonomy" id="144539"/>
    <lineage>
        <taxon>Eukaryota</taxon>
        <taxon>Fungi</taxon>
        <taxon>Fungi incertae sedis</taxon>
        <taxon>Mucoromycota</taxon>
        <taxon>Glomeromycotina</taxon>
        <taxon>Glomeromycetes</taxon>
        <taxon>Paraglomerales</taxon>
        <taxon>Paraglomeraceae</taxon>
        <taxon>Paraglomus</taxon>
    </lineage>
</organism>
<proteinExistence type="predicted"/>
<sequence length="301" mass="34618">MNTTDIGRDFNAMSDEFLSLENRESDQVPNGIASGYHLNYLSLPINDNEANRSRLNAILQIFNQITQAYLLSLSSNANRTEWNALLQNLISQAYSLINDNEDNRAEWYALLQDLIDIISHAYSLINDNEANRTESLPHVTLENCQDVSMYVVKYNGEELVSFQIEKETKGGNRYMRFRNTVVKALKLKGHAFSKDMKEVSTLTKIAWHSADDRIKDEFDRIGNSADDHSKDKFNRKRGKVRSKKKNSSLRFICSVCKISFPIQHAKRIYAADKEATTRRDITCPNCQRLHKLHTTYKVVSE</sequence>
<reference evidence="1" key="1">
    <citation type="submission" date="2021-06" db="EMBL/GenBank/DDBJ databases">
        <authorList>
            <person name="Kallberg Y."/>
            <person name="Tangrot J."/>
            <person name="Rosling A."/>
        </authorList>
    </citation>
    <scope>NUCLEOTIDE SEQUENCE</scope>
    <source>
        <strain evidence="1">IA702</strain>
    </source>
</reference>
<dbReference type="Proteomes" id="UP000789572">
    <property type="component" value="Unassembled WGS sequence"/>
</dbReference>
<dbReference type="EMBL" id="CAJVPJ010000021">
    <property type="protein sequence ID" value="CAG8458091.1"/>
    <property type="molecule type" value="Genomic_DNA"/>
</dbReference>
<keyword evidence="2" id="KW-1185">Reference proteome</keyword>
<name>A0A9N8Z0K6_9GLOM</name>
<accession>A0A9N8Z0K6</accession>
<evidence type="ECO:0000313" key="2">
    <source>
        <dbReference type="Proteomes" id="UP000789572"/>
    </source>
</evidence>